<evidence type="ECO:0000256" key="10">
    <source>
        <dbReference type="HAMAP-Rule" id="MF_00145"/>
    </source>
</evidence>
<comment type="catalytic activity">
    <reaction evidence="1 10 11">
        <text>(2R)-3-phosphoglycerate + ATP = (2R)-3-phospho-glyceroyl phosphate + ADP</text>
        <dbReference type="Rhea" id="RHEA:14801"/>
        <dbReference type="ChEBI" id="CHEBI:30616"/>
        <dbReference type="ChEBI" id="CHEBI:57604"/>
        <dbReference type="ChEBI" id="CHEBI:58272"/>
        <dbReference type="ChEBI" id="CHEBI:456216"/>
        <dbReference type="EC" id="2.7.2.3"/>
    </reaction>
</comment>
<dbReference type="EC" id="2.7.2.3" evidence="3 10"/>
<dbReference type="GO" id="GO:0005524">
    <property type="term" value="F:ATP binding"/>
    <property type="evidence" value="ECO:0007669"/>
    <property type="project" value="UniProtKB-KW"/>
</dbReference>
<feature type="binding site" evidence="10">
    <location>
        <position position="206"/>
    </location>
    <ligand>
        <name>ATP</name>
        <dbReference type="ChEBI" id="CHEBI:30616"/>
    </ligand>
</feature>
<evidence type="ECO:0000256" key="5">
    <source>
        <dbReference type="ARBA" id="ARBA00022679"/>
    </source>
</evidence>
<evidence type="ECO:0000256" key="2">
    <source>
        <dbReference type="ARBA" id="ARBA00004838"/>
    </source>
</evidence>
<evidence type="ECO:0000256" key="4">
    <source>
        <dbReference type="ARBA" id="ARBA00016471"/>
    </source>
</evidence>
<dbReference type="Proteomes" id="UP001637994">
    <property type="component" value="Unassembled WGS sequence"/>
</dbReference>
<dbReference type="InterPro" id="IPR036043">
    <property type="entry name" value="Phosphoglycerate_kinase_sf"/>
</dbReference>
<keyword evidence="13" id="KW-1185">Reference proteome</keyword>
<comment type="caution">
    <text evidence="12">The sequence shown here is derived from an EMBL/GenBank/DDBJ whole genome shotgun (WGS) entry which is preliminary data.</text>
</comment>
<dbReference type="GO" id="GO:0016301">
    <property type="term" value="F:kinase activity"/>
    <property type="evidence" value="ECO:0007669"/>
    <property type="project" value="UniProtKB-KW"/>
</dbReference>
<comment type="subcellular location">
    <subcellularLocation>
        <location evidence="10">Cytoplasm</location>
    </subcellularLocation>
</comment>
<gene>
    <name evidence="10 12" type="primary">pgk</name>
    <name evidence="12" type="ORF">ACCQ42_04890</name>
</gene>
<dbReference type="HAMAP" id="MF_00145">
    <property type="entry name" value="Phosphoglyc_kinase"/>
    <property type="match status" value="1"/>
</dbReference>
<keyword evidence="10" id="KW-0963">Cytoplasm</keyword>
<dbReference type="PANTHER" id="PTHR11406:SF23">
    <property type="entry name" value="PHOSPHOGLYCERATE KINASE 1, CHLOROPLASTIC-RELATED"/>
    <property type="match status" value="1"/>
</dbReference>
<accession>A0ABW9MCQ1</accession>
<feature type="binding site" evidence="10">
    <location>
        <position position="156"/>
    </location>
    <ligand>
        <name>substrate</name>
    </ligand>
</feature>
<feature type="binding site" evidence="10">
    <location>
        <begin position="354"/>
        <end position="357"/>
    </location>
    <ligand>
        <name>ATP</name>
        <dbReference type="ChEBI" id="CHEBI:30616"/>
    </ligand>
</feature>
<feature type="binding site" evidence="10">
    <location>
        <position position="123"/>
    </location>
    <ligand>
        <name>substrate</name>
    </ligand>
</feature>
<feature type="binding site" evidence="10">
    <location>
        <begin position="21"/>
        <end position="23"/>
    </location>
    <ligand>
        <name>substrate</name>
    </ligand>
</feature>
<keyword evidence="6 10" id="KW-0547">Nucleotide-binding</keyword>
<evidence type="ECO:0000256" key="9">
    <source>
        <dbReference type="ARBA" id="ARBA00023152"/>
    </source>
</evidence>
<sequence length="398" mass="42688">MNKKTVKDLDVKGKKVLVRVDFNVPLSKEEKGKIADDARIKAAMPTIDYLSENGAKVILMSHLGRPKGEANPEFALKPVADYLENVYGDKFKFLPSPVVVDEKVKEEVNKLEDGQIALLENTRYRKEETKNGEDFAKELASLADLYVNDAFGTSHRAHASNVGVANILPSAVGLLIEKEIDIMGKALEAPEHPFVSILGGAKVSDKIGVIENLITKVDTILIGGGMAYTFLKAQGKEIGKSLLEEDKMDLSLELIKKAEANGVEILLPVDVVIADKIEAGVDTEVVDIDNIPADKEALDIGPKTAELFASKIKEAKTVVWNGPMGVFEIKEFADGTNKVAQALAESDAITIVGGGDSALAIEMAGLKDKITHVSTGGGASLEFLEGKDLPGITAIENK</sequence>
<evidence type="ECO:0000313" key="13">
    <source>
        <dbReference type="Proteomes" id="UP001637994"/>
    </source>
</evidence>
<dbReference type="InterPro" id="IPR015911">
    <property type="entry name" value="Phosphoglycerate_kinase_CS"/>
</dbReference>
<dbReference type="PROSITE" id="PS00111">
    <property type="entry name" value="PGLYCERATE_KINASE"/>
    <property type="match status" value="1"/>
</dbReference>
<evidence type="ECO:0000256" key="8">
    <source>
        <dbReference type="ARBA" id="ARBA00022840"/>
    </source>
</evidence>
<dbReference type="RefSeq" id="WP_106460308.1">
    <property type="nucleotide sequence ID" value="NZ_JBGMEF010000018.1"/>
</dbReference>
<dbReference type="PANTHER" id="PTHR11406">
    <property type="entry name" value="PHOSPHOGLYCERATE KINASE"/>
    <property type="match status" value="1"/>
</dbReference>
<comment type="subunit">
    <text evidence="10">Monomer.</text>
</comment>
<evidence type="ECO:0000256" key="7">
    <source>
        <dbReference type="ARBA" id="ARBA00022777"/>
    </source>
</evidence>
<dbReference type="CDD" id="cd00318">
    <property type="entry name" value="Phosphoglycerate_kinase"/>
    <property type="match status" value="1"/>
</dbReference>
<keyword evidence="8 10" id="KW-0067">ATP-binding</keyword>
<comment type="pathway">
    <text evidence="2 10">Carbohydrate degradation; glycolysis; pyruvate from D-glyceraldehyde 3-phosphate: step 2/5.</text>
</comment>
<dbReference type="PRINTS" id="PR00477">
    <property type="entry name" value="PHGLYCKINASE"/>
</dbReference>
<dbReference type="InterPro" id="IPR001576">
    <property type="entry name" value="Phosphoglycerate_kinase"/>
</dbReference>
<proteinExistence type="inferred from homology"/>
<keyword evidence="9 10" id="KW-0324">Glycolysis</keyword>
<dbReference type="PIRSF" id="PIRSF000724">
    <property type="entry name" value="Pgk"/>
    <property type="match status" value="1"/>
</dbReference>
<keyword evidence="5 10" id="KW-0808">Transferase</keyword>
<evidence type="ECO:0000256" key="11">
    <source>
        <dbReference type="RuleBase" id="RU000532"/>
    </source>
</evidence>
<dbReference type="Pfam" id="PF00162">
    <property type="entry name" value="PGK"/>
    <property type="match status" value="1"/>
</dbReference>
<comment type="caution">
    <text evidence="10">Lacks conserved residue(s) required for the propagation of feature annotation.</text>
</comment>
<dbReference type="Gene3D" id="3.40.50.1260">
    <property type="entry name" value="Phosphoglycerate kinase, N-terminal domain"/>
    <property type="match status" value="2"/>
</dbReference>
<feature type="binding site" evidence="10">
    <location>
        <begin position="62"/>
        <end position="65"/>
    </location>
    <ligand>
        <name>substrate</name>
    </ligand>
</feature>
<evidence type="ECO:0000256" key="6">
    <source>
        <dbReference type="ARBA" id="ARBA00022741"/>
    </source>
</evidence>
<evidence type="ECO:0000256" key="1">
    <source>
        <dbReference type="ARBA" id="ARBA00000642"/>
    </source>
</evidence>
<feature type="binding site" evidence="10">
    <location>
        <position position="39"/>
    </location>
    <ligand>
        <name>substrate</name>
    </ligand>
</feature>
<feature type="binding site" evidence="10">
    <location>
        <position position="328"/>
    </location>
    <ligand>
        <name>ATP</name>
        <dbReference type="ChEBI" id="CHEBI:30616"/>
    </ligand>
</feature>
<evidence type="ECO:0000313" key="12">
    <source>
        <dbReference type="EMBL" id="MFO3667102.1"/>
    </source>
</evidence>
<protein>
    <recommendedName>
        <fullName evidence="4 10">Phosphoglycerate kinase</fullName>
        <ecNumber evidence="3 10">2.7.2.3</ecNumber>
    </recommendedName>
</protein>
<dbReference type="SUPFAM" id="SSF53748">
    <property type="entry name" value="Phosphoglycerate kinase"/>
    <property type="match status" value="1"/>
</dbReference>
<reference evidence="12 13" key="1">
    <citation type="journal article" date="2025" name="Anaerobe">
        <title>Description of Anaerococcus kampingiae sp. nov., Anaerococcus groningensis sp. nov., Anaerococcus martiniensis sp. nov., and Anaerococcus cruorum sp. nov., isolated from human clinical specimens.</title>
        <authorList>
            <person name="Boiten K.E."/>
            <person name="Meijer J."/>
            <person name="van Wezel E.M."/>
            <person name="Veloo A.C.M."/>
        </authorList>
    </citation>
    <scope>NUCLEOTIDE SEQUENCE [LARGE SCALE GENOMIC DNA]</scope>
    <source>
        <strain evidence="12 13">ENR0874</strain>
    </source>
</reference>
<name>A0ABW9MCQ1_9FIRM</name>
<evidence type="ECO:0000256" key="3">
    <source>
        <dbReference type="ARBA" id="ARBA00013061"/>
    </source>
</evidence>
<organism evidence="12 13">
    <name type="scientific">Anaerococcus kampingae</name>
    <dbReference type="NCBI Taxonomy" id="3115614"/>
    <lineage>
        <taxon>Bacteria</taxon>
        <taxon>Bacillati</taxon>
        <taxon>Bacillota</taxon>
        <taxon>Tissierellia</taxon>
        <taxon>Tissierellales</taxon>
        <taxon>Peptoniphilaceae</taxon>
        <taxon>Anaerococcus</taxon>
    </lineage>
</organism>
<comment type="similarity">
    <text evidence="10 11">Belongs to the phosphoglycerate kinase family.</text>
</comment>
<keyword evidence="7 10" id="KW-0418">Kinase</keyword>
<dbReference type="EMBL" id="JBGMEF010000018">
    <property type="protein sequence ID" value="MFO3667102.1"/>
    <property type="molecule type" value="Genomic_DNA"/>
</dbReference>
<dbReference type="InterPro" id="IPR015824">
    <property type="entry name" value="Phosphoglycerate_kinase_N"/>
</dbReference>